<dbReference type="NCBIfam" id="TIGR03057">
    <property type="entry name" value="xxxLxxG_by_4"/>
    <property type="match status" value="2"/>
</dbReference>
<keyword evidence="2" id="KW-1185">Reference proteome</keyword>
<reference evidence="1 2" key="1">
    <citation type="submission" date="2019-11" db="EMBL/GenBank/DDBJ databases">
        <title>Whole genome shotgun sequencing (WGS) data from Adlercreutzia equolifaciens ResAG-91, Eggerthella lenta MRI-F36, MRI-F37, MRI-F40, ResAG-49, ResAG-88, ResAG-121, ResAG-145, and Gordonibacter sp. ResAG-5, ResAG-26, ResAG-43, ResAG-50, ResAG-59.</title>
        <authorList>
            <person name="Stoll D.A."/>
            <person name="Danylec N."/>
            <person name="Franz C.M.A.P."/>
            <person name="Huch M."/>
        </authorList>
    </citation>
    <scope>NUCLEOTIDE SEQUENCE [LARGE SCALE GENOMIC DNA]</scope>
    <source>
        <strain evidence="1 2">ResAG-59</strain>
    </source>
</reference>
<dbReference type="Proteomes" id="UP000468327">
    <property type="component" value="Unassembled WGS sequence"/>
</dbReference>
<dbReference type="RefSeq" id="WP_157004702.1">
    <property type="nucleotide sequence ID" value="NZ_DBEZYS010000130.1"/>
</dbReference>
<comment type="caution">
    <text evidence="1">The sequence shown here is derived from an EMBL/GenBank/DDBJ whole genome shotgun (WGS) entry which is preliminary data.</text>
</comment>
<evidence type="ECO:0000313" key="2">
    <source>
        <dbReference type="Proteomes" id="UP000468327"/>
    </source>
</evidence>
<dbReference type="InterPro" id="IPR023908">
    <property type="entry name" value="xxxLxxG_rpt"/>
</dbReference>
<organism evidence="1 2">
    <name type="scientific">Gordonibacter urolithinfaciens</name>
    <dbReference type="NCBI Taxonomy" id="1335613"/>
    <lineage>
        <taxon>Bacteria</taxon>
        <taxon>Bacillati</taxon>
        <taxon>Actinomycetota</taxon>
        <taxon>Coriobacteriia</taxon>
        <taxon>Eggerthellales</taxon>
        <taxon>Eggerthellaceae</taxon>
        <taxon>Gordonibacter</taxon>
    </lineage>
</organism>
<dbReference type="AlphaFoldDB" id="A0A6N8ID13"/>
<proteinExistence type="predicted"/>
<accession>A0A6N8ID13</accession>
<sequence>MVEEAKAERPARCARKARARLCAAFSLVLAGTLAIGLCGGSPATLAALAVEGGAAASAGEAGSAGSASTAATGAAVNDTPKEEVVYARLSAAGAVDNVYVVNVLNPDAPGKVVDYGPYTAVQNLTDASGVEQQGDAVSVDVAGDSLSYQGDLGAAALPWDVSVEYELDGKRVDAADLGGASGKLAIFVTTKKNASVDPAFFDNYLLQITVPFVSDQVRDVATEDGQIALAGSNTQVTFTGMPGKDGSFKVEAQVSGFSMSGISFAAVPFSMGIEMPDTTELVSGFRQLGDGVGELKAGADGLASGAGEVASGVGEVAGGMDGLAAGAGQLVGGANELTGGAQGVAAGAQGLAEGAQGVADGAAGLSGGLGAYQSGLSAQAAEARQNIVDTSALEKGYQDAAQTYVAAYAAAFHEAKSRGFDDAQAYQAAATATANQSAAMQSALTAFMTATGGNAGMLGAANALEGAAAGLGAVGDQNSLLGGATALSGGSSALVAGASELASGASQFAGGTGALASGTSELASGANQAAAGAGELAAGASQLSSGAQQLANGTGTLYEEVQGIPDKVQKEIDAMMADYDKSDFKPVSFTSAKNANVSLVQFVMSTDPIEAPTHEEPAVEEPEQGIWDRLLALFGLA</sequence>
<protein>
    <recommendedName>
        <fullName evidence="3">YhgE/Pip domain-containing protein</fullName>
    </recommendedName>
</protein>
<evidence type="ECO:0000313" key="1">
    <source>
        <dbReference type="EMBL" id="MVN13789.1"/>
    </source>
</evidence>
<name>A0A6N8ID13_9ACTN</name>
<dbReference type="EMBL" id="WPOC01000001">
    <property type="protein sequence ID" value="MVN13789.1"/>
    <property type="molecule type" value="Genomic_DNA"/>
</dbReference>
<dbReference type="Gene3D" id="1.10.287.950">
    <property type="entry name" value="Methyl-accepting chemotaxis protein"/>
    <property type="match status" value="1"/>
</dbReference>
<evidence type="ECO:0008006" key="3">
    <source>
        <dbReference type="Google" id="ProtNLM"/>
    </source>
</evidence>
<gene>
    <name evidence="1" type="ORF">GO738_00185</name>
</gene>